<proteinExistence type="predicted"/>
<dbReference type="KEGG" id="nak:EH165_05040"/>
<keyword evidence="1" id="KW-1133">Transmembrane helix</keyword>
<dbReference type="RefSeq" id="WP_124798298.1">
    <property type="nucleotide sequence ID" value="NZ_CP034170.1"/>
</dbReference>
<keyword evidence="3" id="KW-1185">Reference proteome</keyword>
<keyword evidence="1" id="KW-0472">Membrane</keyword>
<feature type="transmembrane region" description="Helical" evidence="1">
    <location>
        <begin position="161"/>
        <end position="183"/>
    </location>
</feature>
<feature type="transmembrane region" description="Helical" evidence="1">
    <location>
        <begin position="113"/>
        <end position="141"/>
    </location>
</feature>
<keyword evidence="1" id="KW-0812">Transmembrane</keyword>
<sequence>MTNDPPKVTPADLAAIDLQARVGSERAESNTNRRWVPAVVLAGIGWCCIILGGLVAAVTSPLALEHGSWLAAYLVLVAGLAQYVMGAVRRLYRHEAGTQRGGWAQAGAWNLGNVGVITGVLVSAPLLVDLGSVLLVIALAIALRADWGRPDSPRQVTVVDWTYRTLLLVLAVSIPIGIVLAHLRNP</sequence>
<name>A0A3G8ZK17_9ACTN</name>
<dbReference type="OrthoDB" id="4870475at2"/>
<accession>A0A3G8ZK17</accession>
<gene>
    <name evidence="2" type="ORF">EH165_05040</name>
</gene>
<evidence type="ECO:0000313" key="3">
    <source>
        <dbReference type="Proteomes" id="UP000268084"/>
    </source>
</evidence>
<feature type="transmembrane region" description="Helical" evidence="1">
    <location>
        <begin position="70"/>
        <end position="92"/>
    </location>
</feature>
<evidence type="ECO:0000256" key="1">
    <source>
        <dbReference type="SAM" id="Phobius"/>
    </source>
</evidence>
<feature type="transmembrane region" description="Helical" evidence="1">
    <location>
        <begin position="35"/>
        <end position="58"/>
    </location>
</feature>
<dbReference type="EMBL" id="CP034170">
    <property type="protein sequence ID" value="AZI57613.1"/>
    <property type="molecule type" value="Genomic_DNA"/>
</dbReference>
<dbReference type="AlphaFoldDB" id="A0A3G8ZK17"/>
<dbReference type="Proteomes" id="UP000268084">
    <property type="component" value="Chromosome"/>
</dbReference>
<reference evidence="2 3" key="2">
    <citation type="submission" date="2018-12" db="EMBL/GenBank/DDBJ databases">
        <title>Nakamurella antarcticus sp. nov., isolated from Antarctica South Shetland Islands soil.</title>
        <authorList>
            <person name="Peng F."/>
        </authorList>
    </citation>
    <scope>NUCLEOTIDE SEQUENCE [LARGE SCALE GENOMIC DNA]</scope>
    <source>
        <strain evidence="2 3">S14-144</strain>
    </source>
</reference>
<evidence type="ECO:0000313" key="2">
    <source>
        <dbReference type="EMBL" id="AZI57613.1"/>
    </source>
</evidence>
<protein>
    <submittedName>
        <fullName evidence="2">Uncharacterized protein</fullName>
    </submittedName>
</protein>
<reference evidence="2 3" key="1">
    <citation type="submission" date="2018-11" db="EMBL/GenBank/DDBJ databases">
        <authorList>
            <person name="Da X."/>
        </authorList>
    </citation>
    <scope>NUCLEOTIDE SEQUENCE [LARGE SCALE GENOMIC DNA]</scope>
    <source>
        <strain evidence="2 3">S14-144</strain>
    </source>
</reference>
<organism evidence="2 3">
    <name type="scientific">Nakamurella antarctica</name>
    <dbReference type="NCBI Taxonomy" id="1902245"/>
    <lineage>
        <taxon>Bacteria</taxon>
        <taxon>Bacillati</taxon>
        <taxon>Actinomycetota</taxon>
        <taxon>Actinomycetes</taxon>
        <taxon>Nakamurellales</taxon>
        <taxon>Nakamurellaceae</taxon>
        <taxon>Nakamurella</taxon>
    </lineage>
</organism>